<dbReference type="PANTHER" id="PTHR14845">
    <property type="entry name" value="COILED-COIL DOMAIN-CONTAINING 166"/>
    <property type="match status" value="1"/>
</dbReference>
<evidence type="ECO:0000313" key="4">
    <source>
        <dbReference type="EMBL" id="KAF5888542.1"/>
    </source>
</evidence>
<gene>
    <name evidence="4" type="ORF">DAT39_021759</name>
</gene>
<proteinExistence type="predicted"/>
<evidence type="ECO:0000256" key="2">
    <source>
        <dbReference type="SAM" id="Coils"/>
    </source>
</evidence>
<dbReference type="EMBL" id="QNUK01000967">
    <property type="protein sequence ID" value="KAF5888542.1"/>
    <property type="molecule type" value="Genomic_DNA"/>
</dbReference>
<dbReference type="OrthoDB" id="2129492at2759"/>
<sequence length="179" mass="21230">MQEYLSYMSKQAQKRDDALAVLSKQREQKLGELSKEREEMVEKHKAQVTELNNGILEKGAELEQLNFEIAEHENVQHLQQQQLRSIAELEQELASARCRHSETLQALNASSLREKERYQTEAKHKVRELTFKVNKVSEENHRLHQELQQMIHRTRALRSRQQLLETKRRQLLLEKDLIV</sequence>
<dbReference type="PANTHER" id="PTHR14845:SF0">
    <property type="entry name" value="DUF4515 DOMAIN-CONTAINING PROTEIN"/>
    <property type="match status" value="1"/>
</dbReference>
<dbReference type="Proteomes" id="UP000727407">
    <property type="component" value="Unassembled WGS sequence"/>
</dbReference>
<reference evidence="4" key="1">
    <citation type="submission" date="2020-07" db="EMBL/GenBank/DDBJ databases">
        <title>Clarias magur genome sequencing, assembly and annotation.</title>
        <authorList>
            <person name="Kushwaha B."/>
            <person name="Kumar R."/>
            <person name="Das P."/>
            <person name="Joshi C.G."/>
            <person name="Kumar D."/>
            <person name="Nagpure N.S."/>
            <person name="Pandey M."/>
            <person name="Agarwal S."/>
            <person name="Srivastava S."/>
            <person name="Singh M."/>
            <person name="Sahoo L."/>
            <person name="Jayasankar P."/>
            <person name="Meher P.K."/>
            <person name="Koringa P.G."/>
            <person name="Iquebal M.A."/>
            <person name="Das S.P."/>
            <person name="Bit A."/>
            <person name="Patnaik S."/>
            <person name="Patel N."/>
            <person name="Shah T.M."/>
            <person name="Hinsu A."/>
            <person name="Jena J.K."/>
        </authorList>
    </citation>
    <scope>NUCLEOTIDE SEQUENCE</scope>
    <source>
        <strain evidence="4">CIFAMagur01</strain>
        <tissue evidence="4">Testis</tissue>
    </source>
</reference>
<dbReference type="InterPro" id="IPR032777">
    <property type="entry name" value="DUF4515"/>
</dbReference>
<dbReference type="AlphaFoldDB" id="A0A8J4WZZ7"/>
<keyword evidence="1 2" id="KW-0175">Coiled coil</keyword>
<dbReference type="Pfam" id="PF14988">
    <property type="entry name" value="DUF4515"/>
    <property type="match status" value="1"/>
</dbReference>
<feature type="domain" description="DUF4515" evidence="3">
    <location>
        <begin position="3"/>
        <end position="125"/>
    </location>
</feature>
<keyword evidence="5" id="KW-1185">Reference proteome</keyword>
<organism evidence="4 5">
    <name type="scientific">Clarias magur</name>
    <name type="common">Asian catfish</name>
    <name type="synonym">Macropteronotus magur</name>
    <dbReference type="NCBI Taxonomy" id="1594786"/>
    <lineage>
        <taxon>Eukaryota</taxon>
        <taxon>Metazoa</taxon>
        <taxon>Chordata</taxon>
        <taxon>Craniata</taxon>
        <taxon>Vertebrata</taxon>
        <taxon>Euteleostomi</taxon>
        <taxon>Actinopterygii</taxon>
        <taxon>Neopterygii</taxon>
        <taxon>Teleostei</taxon>
        <taxon>Ostariophysi</taxon>
        <taxon>Siluriformes</taxon>
        <taxon>Clariidae</taxon>
        <taxon>Clarias</taxon>
    </lineage>
</organism>
<comment type="caution">
    <text evidence="4">The sequence shown here is derived from an EMBL/GenBank/DDBJ whole genome shotgun (WGS) entry which is preliminary data.</text>
</comment>
<name>A0A8J4WZZ7_CLAMG</name>
<protein>
    <submittedName>
        <fullName evidence="4">Coiled-coil domain-containing protein</fullName>
    </submittedName>
</protein>
<accession>A0A8J4WZZ7</accession>
<feature type="coiled-coil region" evidence="2">
    <location>
        <begin position="72"/>
        <end position="106"/>
    </location>
</feature>
<evidence type="ECO:0000259" key="3">
    <source>
        <dbReference type="Pfam" id="PF14988"/>
    </source>
</evidence>
<evidence type="ECO:0000256" key="1">
    <source>
        <dbReference type="ARBA" id="ARBA00023054"/>
    </source>
</evidence>
<evidence type="ECO:0000313" key="5">
    <source>
        <dbReference type="Proteomes" id="UP000727407"/>
    </source>
</evidence>